<evidence type="ECO:0000256" key="3">
    <source>
        <dbReference type="ARBA" id="ARBA00022475"/>
    </source>
</evidence>
<dbReference type="Pfam" id="PF12019">
    <property type="entry name" value="GspH"/>
    <property type="match status" value="1"/>
</dbReference>
<protein>
    <recommendedName>
        <fullName evidence="2">Type II secretion system protein H</fullName>
    </recommendedName>
    <alternativeName>
        <fullName evidence="10">General secretion pathway protein H</fullName>
    </alternativeName>
</protein>
<keyword evidence="5" id="KW-0997">Cell inner membrane</keyword>
<evidence type="ECO:0000256" key="5">
    <source>
        <dbReference type="ARBA" id="ARBA00022519"/>
    </source>
</evidence>
<dbReference type="Proteomes" id="UP001165498">
    <property type="component" value="Unassembled WGS sequence"/>
</dbReference>
<keyword evidence="4" id="KW-0488">Methylation</keyword>
<keyword evidence="7 11" id="KW-1133">Transmembrane helix</keyword>
<dbReference type="NCBIfam" id="TIGR02532">
    <property type="entry name" value="IV_pilin_GFxxxE"/>
    <property type="match status" value="1"/>
</dbReference>
<evidence type="ECO:0000313" key="13">
    <source>
        <dbReference type="EMBL" id="MCQ4163780.1"/>
    </source>
</evidence>
<evidence type="ECO:0000256" key="11">
    <source>
        <dbReference type="SAM" id="Phobius"/>
    </source>
</evidence>
<dbReference type="InterPro" id="IPR012902">
    <property type="entry name" value="N_methyl_site"/>
</dbReference>
<keyword evidence="3" id="KW-1003">Cell membrane</keyword>
<dbReference type="SUPFAM" id="SSF54523">
    <property type="entry name" value="Pili subunits"/>
    <property type="match status" value="1"/>
</dbReference>
<comment type="subcellular location">
    <subcellularLocation>
        <location evidence="1">Cell inner membrane</location>
        <topology evidence="1">Single-pass membrane protein</topology>
    </subcellularLocation>
</comment>
<keyword evidence="6 11" id="KW-0812">Transmembrane</keyword>
<keyword evidence="14" id="KW-1185">Reference proteome</keyword>
<accession>A0ABT1QML8</accession>
<evidence type="ECO:0000256" key="10">
    <source>
        <dbReference type="ARBA" id="ARBA00030775"/>
    </source>
</evidence>
<sequence length="189" mass="20369">MTTEQHGRRLKRPPPRRSRGFTLVELIITMAIVAILAAVAMPSFRELRIRTNITQTTNDLIIDLNTARAEAVKRGYPVAVIAKPGGWAAGWQVQSDNDINGTFGNAGDELLRDHAAVAATYDLRGAPKVAGGPADRVIFNSSGFSTSGDFDFVVCRPDTNNDQNRAVLIQTAGIVSNRRKPLGLAVACN</sequence>
<dbReference type="EMBL" id="JANFQO010000003">
    <property type="protein sequence ID" value="MCQ4163780.1"/>
    <property type="molecule type" value="Genomic_DNA"/>
</dbReference>
<dbReference type="InterPro" id="IPR022346">
    <property type="entry name" value="T2SS_GspH"/>
</dbReference>
<dbReference type="RefSeq" id="WP_255911357.1">
    <property type="nucleotide sequence ID" value="NZ_JANFQO010000003.1"/>
</dbReference>
<dbReference type="PROSITE" id="PS00409">
    <property type="entry name" value="PROKAR_NTER_METHYL"/>
    <property type="match status" value="1"/>
</dbReference>
<keyword evidence="8 11" id="KW-0472">Membrane</keyword>
<name>A0ABT1QML8_9GAMM</name>
<comment type="similarity">
    <text evidence="9">Belongs to the GSP H family.</text>
</comment>
<comment type="caution">
    <text evidence="13">The sequence shown here is derived from an EMBL/GenBank/DDBJ whole genome shotgun (WGS) entry which is preliminary data.</text>
</comment>
<dbReference type="InterPro" id="IPR045584">
    <property type="entry name" value="Pilin-like"/>
</dbReference>
<evidence type="ECO:0000256" key="1">
    <source>
        <dbReference type="ARBA" id="ARBA00004377"/>
    </source>
</evidence>
<reference evidence="13" key="1">
    <citation type="submission" date="2022-07" db="EMBL/GenBank/DDBJ databases">
        <title>Tahibacter sp., a new gammaproteobacterium isolated from the silt sample collected at pig farm.</title>
        <authorList>
            <person name="Chen H."/>
        </authorList>
    </citation>
    <scope>NUCLEOTIDE SEQUENCE</scope>
    <source>
        <strain evidence="13">P2K</strain>
    </source>
</reference>
<evidence type="ECO:0000256" key="4">
    <source>
        <dbReference type="ARBA" id="ARBA00022481"/>
    </source>
</evidence>
<gene>
    <name evidence="13" type="ORF">NM961_03560</name>
</gene>
<feature type="transmembrane region" description="Helical" evidence="11">
    <location>
        <begin position="21"/>
        <end position="44"/>
    </location>
</feature>
<evidence type="ECO:0000256" key="6">
    <source>
        <dbReference type="ARBA" id="ARBA00022692"/>
    </source>
</evidence>
<evidence type="ECO:0000259" key="12">
    <source>
        <dbReference type="Pfam" id="PF12019"/>
    </source>
</evidence>
<evidence type="ECO:0000256" key="8">
    <source>
        <dbReference type="ARBA" id="ARBA00023136"/>
    </source>
</evidence>
<evidence type="ECO:0000256" key="2">
    <source>
        <dbReference type="ARBA" id="ARBA00021549"/>
    </source>
</evidence>
<evidence type="ECO:0000256" key="9">
    <source>
        <dbReference type="ARBA" id="ARBA00025772"/>
    </source>
</evidence>
<proteinExistence type="inferred from homology"/>
<evidence type="ECO:0000313" key="14">
    <source>
        <dbReference type="Proteomes" id="UP001165498"/>
    </source>
</evidence>
<dbReference type="Gene3D" id="3.55.40.10">
    <property type="entry name" value="minor pseudopilin epsh domain"/>
    <property type="match status" value="1"/>
</dbReference>
<organism evidence="13 14">
    <name type="scientific">Tahibacter harae</name>
    <dbReference type="NCBI Taxonomy" id="2963937"/>
    <lineage>
        <taxon>Bacteria</taxon>
        <taxon>Pseudomonadati</taxon>
        <taxon>Pseudomonadota</taxon>
        <taxon>Gammaproteobacteria</taxon>
        <taxon>Lysobacterales</taxon>
        <taxon>Rhodanobacteraceae</taxon>
        <taxon>Tahibacter</taxon>
    </lineage>
</organism>
<evidence type="ECO:0000256" key="7">
    <source>
        <dbReference type="ARBA" id="ARBA00022989"/>
    </source>
</evidence>
<dbReference type="Pfam" id="PF07963">
    <property type="entry name" value="N_methyl"/>
    <property type="match status" value="1"/>
</dbReference>
<feature type="domain" description="General secretion pathway GspH" evidence="12">
    <location>
        <begin position="57"/>
        <end position="173"/>
    </location>
</feature>